<gene>
    <name evidence="2" type="ORF">SCHCODRAFT_110994</name>
</gene>
<feature type="compositionally biased region" description="Basic and acidic residues" evidence="1">
    <location>
        <begin position="375"/>
        <end position="396"/>
    </location>
</feature>
<dbReference type="GeneID" id="9587764"/>
<evidence type="ECO:0000313" key="2">
    <source>
        <dbReference type="EMBL" id="EFI95447.1"/>
    </source>
</evidence>
<keyword evidence="3" id="KW-1185">Reference proteome</keyword>
<dbReference type="AlphaFoldDB" id="D8QAQ6"/>
<dbReference type="KEGG" id="scm:SCHCO_01098778"/>
<feature type="non-terminal residue" evidence="2">
    <location>
        <position position="439"/>
    </location>
</feature>
<feature type="compositionally biased region" description="Pro residues" evidence="1">
    <location>
        <begin position="219"/>
        <end position="232"/>
    </location>
</feature>
<dbReference type="Proteomes" id="UP000007431">
    <property type="component" value="Unassembled WGS sequence"/>
</dbReference>
<feature type="compositionally biased region" description="Basic and acidic residues" evidence="1">
    <location>
        <begin position="67"/>
        <end position="92"/>
    </location>
</feature>
<protein>
    <submittedName>
        <fullName evidence="2">Uncharacterized protein</fullName>
    </submittedName>
</protein>
<name>D8QAQ6_SCHCM</name>
<evidence type="ECO:0000256" key="1">
    <source>
        <dbReference type="SAM" id="MobiDB-lite"/>
    </source>
</evidence>
<feature type="compositionally biased region" description="Basic and acidic residues" evidence="1">
    <location>
        <begin position="350"/>
        <end position="363"/>
    </location>
</feature>
<sequence length="439" mass="47642">MQPQILKCSQAGSSGLKSVQAASGTAEISSALKRLGRRGVFGDACLTYSPGMRIQQVLTRGHHVLPARDDAATKTDAQRAAKAKKEREDKIGGEAIRSASMRTSRFKQRAGLVRSSSPERDVQSPGTVTARDVQATPSHAPGSREHVEPERHTPAPPTQLDETGLATPCSHPGSPLAGSPLLPLRPEEYAAGWSDPPNPATPQRYSLFGFGTSDSSPTSLPPLPSDSSPPPARNANHDIPAVLSSPDFPDPPTAAPPRRPHVSRVSRGDFPALSSPSPPASPSPAQRILHTPSTRPSKSAQSHRYRKQKRSAEMAVDVGSPTAGKENVPKKPPLLQDVPRTVKLGHKRKRDGDAHEPNEDRHPVSSSTSSRKMLKKESDIERLSREMREGREESNKLVRDLINSVSESTKRYEEFLARSSQFQNDFLALLRDRLTAPRD</sequence>
<proteinExistence type="predicted"/>
<reference evidence="2 3" key="1">
    <citation type="journal article" date="2010" name="Nat. Biotechnol.">
        <title>Genome sequence of the model mushroom Schizophyllum commune.</title>
        <authorList>
            <person name="Ohm R.A."/>
            <person name="de Jong J.F."/>
            <person name="Lugones L.G."/>
            <person name="Aerts A."/>
            <person name="Kothe E."/>
            <person name="Stajich J.E."/>
            <person name="de Vries R.P."/>
            <person name="Record E."/>
            <person name="Levasseur A."/>
            <person name="Baker S.E."/>
            <person name="Bartholomew K.A."/>
            <person name="Coutinho P.M."/>
            <person name="Erdmann S."/>
            <person name="Fowler T.J."/>
            <person name="Gathman A.C."/>
            <person name="Lombard V."/>
            <person name="Henrissat B."/>
            <person name="Knabe N."/>
            <person name="Kuees U."/>
            <person name="Lilly W.W."/>
            <person name="Lindquist E."/>
            <person name="Lucas S."/>
            <person name="Magnuson J.K."/>
            <person name="Piumi F."/>
            <person name="Raudaskoski M."/>
            <person name="Salamov A."/>
            <person name="Schmutz J."/>
            <person name="Schwarze F.W.M.R."/>
            <person name="vanKuyk P.A."/>
            <person name="Horton J.S."/>
            <person name="Grigoriev I.V."/>
            <person name="Woesten H.A.B."/>
        </authorList>
    </citation>
    <scope>NUCLEOTIDE SEQUENCE [LARGE SCALE GENOMIC DNA]</scope>
    <source>
        <strain evidence="3">H4-8 / FGSC 9210</strain>
    </source>
</reference>
<feature type="compositionally biased region" description="Low complexity" evidence="1">
    <location>
        <begin position="172"/>
        <end position="184"/>
    </location>
</feature>
<feature type="region of interest" description="Disordered" evidence="1">
    <location>
        <begin position="67"/>
        <end position="396"/>
    </location>
</feature>
<evidence type="ECO:0000313" key="3">
    <source>
        <dbReference type="Proteomes" id="UP000007431"/>
    </source>
</evidence>
<dbReference type="EMBL" id="GL377308">
    <property type="protein sequence ID" value="EFI95447.1"/>
    <property type="molecule type" value="Genomic_DNA"/>
</dbReference>
<dbReference type="OMA" id="XDYISPL"/>
<feature type="compositionally biased region" description="Pro residues" evidence="1">
    <location>
        <begin position="248"/>
        <end position="257"/>
    </location>
</feature>
<dbReference type="InParanoid" id="D8QAQ6"/>
<dbReference type="VEuPathDB" id="FungiDB:SCHCODRAFT_01098778"/>
<accession>D8QAQ6</accession>
<dbReference type="RefSeq" id="XP_003030350.1">
    <property type="nucleotide sequence ID" value="XM_003030304.1"/>
</dbReference>
<feature type="compositionally biased region" description="Basic and acidic residues" evidence="1">
    <location>
        <begin position="142"/>
        <end position="153"/>
    </location>
</feature>
<dbReference type="HOGENOM" id="CLU_624313_0_0_1"/>
<organism evidence="3">
    <name type="scientific">Schizophyllum commune (strain H4-8 / FGSC 9210)</name>
    <name type="common">Split gill fungus</name>
    <dbReference type="NCBI Taxonomy" id="578458"/>
    <lineage>
        <taxon>Eukaryota</taxon>
        <taxon>Fungi</taxon>
        <taxon>Dikarya</taxon>
        <taxon>Basidiomycota</taxon>
        <taxon>Agaricomycotina</taxon>
        <taxon>Agaricomycetes</taxon>
        <taxon>Agaricomycetidae</taxon>
        <taxon>Agaricales</taxon>
        <taxon>Schizophyllaceae</taxon>
        <taxon>Schizophyllum</taxon>
    </lineage>
</organism>
<feature type="compositionally biased region" description="Polar residues" evidence="1">
    <location>
        <begin position="291"/>
        <end position="300"/>
    </location>
</feature>